<gene>
    <name evidence="1" type="ORF">CVT26_002546</name>
</gene>
<keyword evidence="2" id="KW-1185">Reference proteome</keyword>
<dbReference type="Proteomes" id="UP000284706">
    <property type="component" value="Unassembled WGS sequence"/>
</dbReference>
<evidence type="ECO:0000313" key="2">
    <source>
        <dbReference type="Proteomes" id="UP000284706"/>
    </source>
</evidence>
<reference evidence="1 2" key="1">
    <citation type="journal article" date="2018" name="Evol. Lett.">
        <title>Horizontal gene cluster transfer increased hallucinogenic mushroom diversity.</title>
        <authorList>
            <person name="Reynolds H.T."/>
            <person name="Vijayakumar V."/>
            <person name="Gluck-Thaler E."/>
            <person name="Korotkin H.B."/>
            <person name="Matheny P.B."/>
            <person name="Slot J.C."/>
        </authorList>
    </citation>
    <scope>NUCLEOTIDE SEQUENCE [LARGE SCALE GENOMIC DNA]</scope>
    <source>
        <strain evidence="1 2">SRW20</strain>
    </source>
</reference>
<evidence type="ECO:0000313" key="1">
    <source>
        <dbReference type="EMBL" id="PPQ86226.1"/>
    </source>
</evidence>
<dbReference type="InParanoid" id="A0A409X648"/>
<proteinExistence type="predicted"/>
<dbReference type="AlphaFoldDB" id="A0A409X648"/>
<organism evidence="1 2">
    <name type="scientific">Gymnopilus dilepis</name>
    <dbReference type="NCBI Taxonomy" id="231916"/>
    <lineage>
        <taxon>Eukaryota</taxon>
        <taxon>Fungi</taxon>
        <taxon>Dikarya</taxon>
        <taxon>Basidiomycota</taxon>
        <taxon>Agaricomycotina</taxon>
        <taxon>Agaricomycetes</taxon>
        <taxon>Agaricomycetidae</taxon>
        <taxon>Agaricales</taxon>
        <taxon>Agaricineae</taxon>
        <taxon>Hymenogastraceae</taxon>
        <taxon>Gymnopilus</taxon>
    </lineage>
</organism>
<protein>
    <submittedName>
        <fullName evidence="1">Uncharacterized protein</fullName>
    </submittedName>
</protein>
<name>A0A409X648_9AGAR</name>
<dbReference type="EMBL" id="NHYE01004119">
    <property type="protein sequence ID" value="PPQ86226.1"/>
    <property type="molecule type" value="Genomic_DNA"/>
</dbReference>
<comment type="caution">
    <text evidence="1">The sequence shown here is derived from an EMBL/GenBank/DDBJ whole genome shotgun (WGS) entry which is preliminary data.</text>
</comment>
<sequence>MGLSKGGRKAGVYARTTVKRSLFLCRRCLPLDVWTQDFAMTGPPTIYEPDVLSPLTVFARSPLENSASRALDALPSSDHALSASVGLWSSSALSAFPHL</sequence>
<accession>A0A409X648</accession>